<name>A0AAX2AHA9_9BACT</name>
<keyword evidence="5" id="KW-1185">Reference proteome</keyword>
<reference evidence="4 5" key="1">
    <citation type="submission" date="2017-09" db="EMBL/GenBank/DDBJ databases">
        <title>Genomics of the genus Arcobacter.</title>
        <authorList>
            <person name="Perez-Cataluna A."/>
            <person name="Figueras M.J."/>
            <person name="Salas-Masso N."/>
        </authorList>
    </citation>
    <scope>NUCLEOTIDE SEQUENCE [LARGE SCALE GENOMIC DNA]</scope>
    <source>
        <strain evidence="4 5">CECT 7386</strain>
    </source>
</reference>
<dbReference type="InterPro" id="IPR031730">
    <property type="entry name" value="Carbam_trans_C"/>
</dbReference>
<organism evidence="4 5">
    <name type="scientific">Malaciobacter mytili LMG 24559</name>
    <dbReference type="NCBI Taxonomy" id="1032238"/>
    <lineage>
        <taxon>Bacteria</taxon>
        <taxon>Pseudomonadati</taxon>
        <taxon>Campylobacterota</taxon>
        <taxon>Epsilonproteobacteria</taxon>
        <taxon>Campylobacterales</taxon>
        <taxon>Arcobacteraceae</taxon>
        <taxon>Malaciobacter</taxon>
    </lineage>
</organism>
<feature type="domain" description="Carbamoyltransferase" evidence="2">
    <location>
        <begin position="176"/>
        <end position="334"/>
    </location>
</feature>
<dbReference type="RefSeq" id="WP_114842648.1">
    <property type="nucleotide sequence ID" value="NZ_CP031219.1"/>
</dbReference>
<evidence type="ECO:0000313" key="5">
    <source>
        <dbReference type="Proteomes" id="UP000290092"/>
    </source>
</evidence>
<dbReference type="GO" id="GO:0003824">
    <property type="term" value="F:catalytic activity"/>
    <property type="evidence" value="ECO:0007669"/>
    <property type="project" value="InterPro"/>
</dbReference>
<proteinExistence type="inferred from homology"/>
<dbReference type="Gene3D" id="3.30.420.40">
    <property type="match status" value="1"/>
</dbReference>
<sequence>MKKKTYFLSIYAHIGELEAAYKIVRRHDQCMALWYIIENKLTLVRYWEFERLSGIKNHGISFSNIENAKKFIIDLLSEEGLKLEDIDNIIGTPGLETISDKFSLNTKNSLTYHSLCHLYTGLFIDSSIFYKEKILCLALDAGPDHVLDLDVWEKDNYLAAYVNKGVMTTFSVDSPAILWAFLREYCNMQEGTLMALGNACLAKANISISALPKIFSLKDRNEAYKWFINIAEQINSLTEKDEGILFENLDLRFSFSENKTSMLVKIIQTCSVMMIEKTICKIIDRFNISPSEVYLSLVGGFALNCPANAQLMNIFKFKGFKAPPVVNDSGMALGIGLIYAHLTLNKFEFSLDNAYYGRKYNNKELLKQTNSFNNLIEKVEKVNYDKIVSDIIDNPIVWFDGSAEIGPRALGHRSLLADPRYLESKDKLNDIKQRQWWRPVAPIVLLEFVHEWFNLIGDSPFMLQAVDVIDSKKDKIPAVCHLDKTARIQTITSKDSSKLYEVIQCFYKKTGVPMLCNTSLNAKDEPIIDTLERAILFALEKNIKIVYLNGYRIQLRNTIKKHSISYKRTKLDYFIKNNTLIDIKLNPYNLAREELVAYFSDPRLMKKYDLTKYKDVCIIRRHLNIEKKQNSIRMQTMLSNVRK</sequence>
<evidence type="ECO:0008006" key="6">
    <source>
        <dbReference type="Google" id="ProtNLM"/>
    </source>
</evidence>
<dbReference type="PANTHER" id="PTHR34847">
    <property type="entry name" value="NODULATION PROTEIN U"/>
    <property type="match status" value="1"/>
</dbReference>
<dbReference type="KEGG" id="amyt:AMYT_2278"/>
<dbReference type="Proteomes" id="UP000290092">
    <property type="component" value="Unassembled WGS sequence"/>
</dbReference>
<comment type="similarity">
    <text evidence="1">Belongs to the NodU/CmcH family.</text>
</comment>
<evidence type="ECO:0000259" key="3">
    <source>
        <dbReference type="Pfam" id="PF16861"/>
    </source>
</evidence>
<dbReference type="Gene3D" id="3.90.870.20">
    <property type="entry name" value="Carbamoyltransferase, C-terminal domain"/>
    <property type="match status" value="1"/>
</dbReference>
<dbReference type="Pfam" id="PF16861">
    <property type="entry name" value="Carbam_trans_C"/>
    <property type="match status" value="1"/>
</dbReference>
<evidence type="ECO:0000259" key="2">
    <source>
        <dbReference type="Pfam" id="PF02543"/>
    </source>
</evidence>
<dbReference type="InterPro" id="IPR003696">
    <property type="entry name" value="Carbtransf_dom"/>
</dbReference>
<evidence type="ECO:0000256" key="1">
    <source>
        <dbReference type="ARBA" id="ARBA00006129"/>
    </source>
</evidence>
<dbReference type="InterPro" id="IPR051338">
    <property type="entry name" value="NodU/CmcH_Carbamoyltrnsfr"/>
</dbReference>
<comment type="caution">
    <text evidence="4">The sequence shown here is derived from an EMBL/GenBank/DDBJ whole genome shotgun (WGS) entry which is preliminary data.</text>
</comment>
<gene>
    <name evidence="4" type="ORF">CP985_03565</name>
</gene>
<dbReference type="AlphaFoldDB" id="A0AAX2AHA9"/>
<evidence type="ECO:0000313" key="4">
    <source>
        <dbReference type="EMBL" id="RXK16389.1"/>
    </source>
</evidence>
<dbReference type="EMBL" id="NXID01000009">
    <property type="protein sequence ID" value="RXK16389.1"/>
    <property type="molecule type" value="Genomic_DNA"/>
</dbReference>
<accession>A0AAX2AHA9</accession>
<dbReference type="Pfam" id="PF02543">
    <property type="entry name" value="Carbam_trans_N"/>
    <property type="match status" value="1"/>
</dbReference>
<protein>
    <recommendedName>
        <fullName evidence="6">Carbamoyltransferase</fullName>
    </recommendedName>
</protein>
<dbReference type="InterPro" id="IPR038152">
    <property type="entry name" value="Carbam_trans_C_sf"/>
</dbReference>
<feature type="domain" description="Carbamoyltransferase C-terminal" evidence="3">
    <location>
        <begin position="394"/>
        <end position="553"/>
    </location>
</feature>
<dbReference type="PANTHER" id="PTHR34847:SF1">
    <property type="entry name" value="NODULATION PROTEIN U"/>
    <property type="match status" value="1"/>
</dbReference>